<evidence type="ECO:0000313" key="1">
    <source>
        <dbReference type="EMBL" id="MBD1384613.1"/>
    </source>
</evidence>
<gene>
    <name evidence="1" type="ORF">IDJ75_04925</name>
</gene>
<evidence type="ECO:0000313" key="2">
    <source>
        <dbReference type="Proteomes" id="UP000618754"/>
    </source>
</evidence>
<reference evidence="1 2" key="1">
    <citation type="submission" date="2020-09" db="EMBL/GenBank/DDBJ databases">
        <title>Novel species of Mucilaginibacter isolated from a glacier on the Tibetan Plateau.</title>
        <authorList>
            <person name="Liu Q."/>
            <person name="Xin Y.-H."/>
        </authorList>
    </citation>
    <scope>NUCLEOTIDE SEQUENCE [LARGE SCALE GENOMIC DNA]</scope>
    <source>
        <strain evidence="1 2">CGMCC 1.13878</strain>
    </source>
</reference>
<keyword evidence="2" id="KW-1185">Reference proteome</keyword>
<dbReference type="RefSeq" id="WP_191174475.1">
    <property type="nucleotide sequence ID" value="NZ_JACWMW010000001.1"/>
</dbReference>
<proteinExistence type="predicted"/>
<evidence type="ECO:0008006" key="3">
    <source>
        <dbReference type="Google" id="ProtNLM"/>
    </source>
</evidence>
<sequence>MPGLTIEQGINQVMGGRHIVILGAGASIAATRRNAELNGKVLPSMLNFIDVLGLQDIVADTPPELRHQNFETLYGNIYAHDPESALLGRIQERIQNYFGSMRLPNTPTIYDYLILSLRAKDHIATFNWDPFLYQAWCRNREFTKNLPYMSFLHGTVALGYSKEDKRSGPVGYQARRDGGVFEPVPLLYPIQQKNYNDGEFIIEAWDSLKAMLHKDSGSVRATIFGYGAPVSDVEAVDLLSEAWGTADERAMEQFEVIDIVAEDELRERWDRFIHTHHYDITDSYFGSSLALNPRRTCESYFSHYRAFTPDEAFRRNNPIPQNFTSLGELWAWHQPLLDAERREGENED</sequence>
<name>A0ABR7X1Y7_9SPHI</name>
<protein>
    <recommendedName>
        <fullName evidence="3">SIR2-like domain-containing protein</fullName>
    </recommendedName>
</protein>
<comment type="caution">
    <text evidence="1">The sequence shown here is derived from an EMBL/GenBank/DDBJ whole genome shotgun (WGS) entry which is preliminary data.</text>
</comment>
<accession>A0ABR7X1Y7</accession>
<dbReference type="Proteomes" id="UP000618754">
    <property type="component" value="Unassembled WGS sequence"/>
</dbReference>
<organism evidence="1 2">
    <name type="scientific">Mucilaginibacter rigui</name>
    <dbReference type="NCBI Taxonomy" id="534635"/>
    <lineage>
        <taxon>Bacteria</taxon>
        <taxon>Pseudomonadati</taxon>
        <taxon>Bacteroidota</taxon>
        <taxon>Sphingobacteriia</taxon>
        <taxon>Sphingobacteriales</taxon>
        <taxon>Sphingobacteriaceae</taxon>
        <taxon>Mucilaginibacter</taxon>
    </lineage>
</organism>
<dbReference type="EMBL" id="JACWMW010000001">
    <property type="protein sequence ID" value="MBD1384613.1"/>
    <property type="molecule type" value="Genomic_DNA"/>
</dbReference>